<dbReference type="Gramene" id="PGSC0003DMT400034794">
    <property type="protein sequence ID" value="PGSC0003DMT400034794"/>
    <property type="gene ID" value="PGSC0003DMG400013370"/>
</dbReference>
<sequence>MSYLYGEIRANFGGNPDENRLKGPFEFQTSKEIFHNSGETTFSEEFAPFRKRKGEMDALDRFQRPWVQRGLISCW</sequence>
<protein>
    <submittedName>
        <fullName evidence="1">Uncharacterized protein</fullName>
    </submittedName>
</protein>
<organism evidence="1 2">
    <name type="scientific">Solanum tuberosum</name>
    <name type="common">Potato</name>
    <dbReference type="NCBI Taxonomy" id="4113"/>
    <lineage>
        <taxon>Eukaryota</taxon>
        <taxon>Viridiplantae</taxon>
        <taxon>Streptophyta</taxon>
        <taxon>Embryophyta</taxon>
        <taxon>Tracheophyta</taxon>
        <taxon>Spermatophyta</taxon>
        <taxon>Magnoliopsida</taxon>
        <taxon>eudicotyledons</taxon>
        <taxon>Gunneridae</taxon>
        <taxon>Pentapetalae</taxon>
        <taxon>asterids</taxon>
        <taxon>lamiids</taxon>
        <taxon>Solanales</taxon>
        <taxon>Solanaceae</taxon>
        <taxon>Solanoideae</taxon>
        <taxon>Solaneae</taxon>
        <taxon>Solanum</taxon>
    </lineage>
</organism>
<dbReference type="HOGENOM" id="CLU_2675869_0_0_1"/>
<proteinExistence type="predicted"/>
<reference evidence="1" key="2">
    <citation type="submission" date="2015-06" db="UniProtKB">
        <authorList>
            <consortium name="EnsemblPlants"/>
        </authorList>
    </citation>
    <scope>IDENTIFICATION</scope>
    <source>
        <strain evidence="1">DM1-3 516 R44</strain>
    </source>
</reference>
<dbReference type="EnsemblPlants" id="PGSC0003DMT400034794">
    <property type="protein sequence ID" value="PGSC0003DMT400034794"/>
    <property type="gene ID" value="PGSC0003DMG400013370"/>
</dbReference>
<name>M1B1A0_SOLTU</name>
<accession>M1B1A0</accession>
<dbReference type="AlphaFoldDB" id="M1B1A0"/>
<dbReference type="PaxDb" id="4113-PGSC0003DMT400034794"/>
<keyword evidence="2" id="KW-1185">Reference proteome</keyword>
<dbReference type="InParanoid" id="M1B1A0"/>
<dbReference type="Proteomes" id="UP000011115">
    <property type="component" value="Unassembled WGS sequence"/>
</dbReference>
<evidence type="ECO:0000313" key="2">
    <source>
        <dbReference type="Proteomes" id="UP000011115"/>
    </source>
</evidence>
<reference evidence="2" key="1">
    <citation type="journal article" date="2011" name="Nature">
        <title>Genome sequence and analysis of the tuber crop potato.</title>
        <authorList>
            <consortium name="The Potato Genome Sequencing Consortium"/>
        </authorList>
    </citation>
    <scope>NUCLEOTIDE SEQUENCE [LARGE SCALE GENOMIC DNA]</scope>
    <source>
        <strain evidence="2">cv. DM1-3 516 R44</strain>
    </source>
</reference>
<evidence type="ECO:0000313" key="1">
    <source>
        <dbReference type="EnsemblPlants" id="PGSC0003DMT400034794"/>
    </source>
</evidence>